<evidence type="ECO:0000313" key="1">
    <source>
        <dbReference type="EMBL" id="RDB24471.1"/>
    </source>
</evidence>
<protein>
    <submittedName>
        <fullName evidence="1">Uncharacterized protein</fullName>
    </submittedName>
</protein>
<dbReference type="InParanoid" id="A0A369JQE1"/>
<reference evidence="1" key="1">
    <citation type="submission" date="2018-04" db="EMBL/GenBank/DDBJ databases">
        <title>Whole genome sequencing of Hypsizygus marmoreus.</title>
        <authorList>
            <person name="Choi I.-G."/>
            <person name="Min B."/>
            <person name="Kim J.-G."/>
            <person name="Kim S."/>
            <person name="Oh Y.-L."/>
            <person name="Kong W.-S."/>
            <person name="Park H."/>
            <person name="Jeong J."/>
            <person name="Song E.-S."/>
        </authorList>
    </citation>
    <scope>NUCLEOTIDE SEQUENCE [LARGE SCALE GENOMIC DNA]</scope>
    <source>
        <strain evidence="1">51987-8</strain>
    </source>
</reference>
<name>A0A369JQE1_HYPMA</name>
<gene>
    <name evidence="1" type="ORF">Hypma_008535</name>
</gene>
<dbReference type="EMBL" id="LUEZ02000044">
    <property type="protein sequence ID" value="RDB24471.1"/>
    <property type="molecule type" value="Genomic_DNA"/>
</dbReference>
<organism evidence="1 2">
    <name type="scientific">Hypsizygus marmoreus</name>
    <name type="common">White beech mushroom</name>
    <name type="synonym">Agaricus marmoreus</name>
    <dbReference type="NCBI Taxonomy" id="39966"/>
    <lineage>
        <taxon>Eukaryota</taxon>
        <taxon>Fungi</taxon>
        <taxon>Dikarya</taxon>
        <taxon>Basidiomycota</taxon>
        <taxon>Agaricomycotina</taxon>
        <taxon>Agaricomycetes</taxon>
        <taxon>Agaricomycetidae</taxon>
        <taxon>Agaricales</taxon>
        <taxon>Tricholomatineae</taxon>
        <taxon>Lyophyllaceae</taxon>
        <taxon>Hypsizygus</taxon>
    </lineage>
</organism>
<proteinExistence type="predicted"/>
<sequence length="117" mass="12839">MAADRWKGSFEGFDDLDGDRGKERVLVSMFPVKVGSEDERVLCCAFSCFRGLASLNCDSKHGGKGFGVMAPRQKRSEKVGTARGDFKFRSNVFQFCDEGAFVGEASGSVAMWLTMEC</sequence>
<comment type="caution">
    <text evidence="1">The sequence shown here is derived from an EMBL/GenBank/DDBJ whole genome shotgun (WGS) entry which is preliminary data.</text>
</comment>
<dbReference type="Proteomes" id="UP000076154">
    <property type="component" value="Unassembled WGS sequence"/>
</dbReference>
<dbReference type="AlphaFoldDB" id="A0A369JQE1"/>
<accession>A0A369JQE1</accession>
<evidence type="ECO:0000313" key="2">
    <source>
        <dbReference type="Proteomes" id="UP000076154"/>
    </source>
</evidence>
<keyword evidence="2" id="KW-1185">Reference proteome</keyword>